<name>A0ACC4B830_POPAL</name>
<reference evidence="1 2" key="1">
    <citation type="journal article" date="2024" name="Plant Biotechnol. J.">
        <title>Genome and CRISPR/Cas9 system of a widespread forest tree (Populus alba) in the world.</title>
        <authorList>
            <person name="Liu Y.J."/>
            <person name="Jiang P.F."/>
            <person name="Han X.M."/>
            <person name="Li X.Y."/>
            <person name="Wang H.M."/>
            <person name="Wang Y.J."/>
            <person name="Wang X.X."/>
            <person name="Zeng Q.Y."/>
        </authorList>
    </citation>
    <scope>NUCLEOTIDE SEQUENCE [LARGE SCALE GENOMIC DNA]</scope>
    <source>
        <strain evidence="2">cv. PAL-ZL1</strain>
    </source>
</reference>
<gene>
    <name evidence="1" type="ORF">D5086_024792</name>
</gene>
<evidence type="ECO:0000313" key="2">
    <source>
        <dbReference type="Proteomes" id="UP000309997"/>
    </source>
</evidence>
<keyword evidence="2" id="KW-1185">Reference proteome</keyword>
<evidence type="ECO:0000313" key="1">
    <source>
        <dbReference type="EMBL" id="KAL3574179.1"/>
    </source>
</evidence>
<accession>A0ACC4B830</accession>
<protein>
    <submittedName>
        <fullName evidence="1">Uncharacterized protein</fullName>
    </submittedName>
</protein>
<dbReference type="EMBL" id="RCHU02000013">
    <property type="protein sequence ID" value="KAL3574179.1"/>
    <property type="molecule type" value="Genomic_DNA"/>
</dbReference>
<proteinExistence type="predicted"/>
<comment type="caution">
    <text evidence="1">The sequence shown here is derived from an EMBL/GenBank/DDBJ whole genome shotgun (WGS) entry which is preliminary data.</text>
</comment>
<dbReference type="Proteomes" id="UP000309997">
    <property type="component" value="Unassembled WGS sequence"/>
</dbReference>
<organism evidence="1 2">
    <name type="scientific">Populus alba</name>
    <name type="common">White poplar</name>
    <dbReference type="NCBI Taxonomy" id="43335"/>
    <lineage>
        <taxon>Eukaryota</taxon>
        <taxon>Viridiplantae</taxon>
        <taxon>Streptophyta</taxon>
        <taxon>Embryophyta</taxon>
        <taxon>Tracheophyta</taxon>
        <taxon>Spermatophyta</taxon>
        <taxon>Magnoliopsida</taxon>
        <taxon>eudicotyledons</taxon>
        <taxon>Gunneridae</taxon>
        <taxon>Pentapetalae</taxon>
        <taxon>rosids</taxon>
        <taxon>fabids</taxon>
        <taxon>Malpighiales</taxon>
        <taxon>Salicaceae</taxon>
        <taxon>Saliceae</taxon>
        <taxon>Populus</taxon>
    </lineage>
</organism>
<sequence length="784" mass="87760">MRMATALSQPTTPTTTIYSASKTPPPQNNPNSISSQQELSLLSKLHYCKSVSQLKQIHAFIIKTPRSQTHHIYAKKLIYSLLQLNHFFSPPNDKNLNYAHSLVKQWDKPDVYAYNALIQRMSSTSMQSFHLYQEMLIKGIIPDTYTIPFVLKACSHSMSLWEGQQIHAHCIKMFFTENVYVNNTLMRLYAVCGMLDVVEKLFEQGPVRDLVSWTTLIQAYLKMGFPIDAVSAFFRMRMQKVGLKPDDFTLVAVLNSCANLGMLDLGKWVHAYIDRSHLRADGFIGNALVDMYAKSGSIDQALRVFQAMKLRDVYSYTAMIGEKAHPKVKELYKLLEAMNGTLWTATAHAFTAVVGAGILALPWSVAQLGWILGPFVLVFFAIVTYYIASLLCDCYRTPDPVTGKRNYTYIYAVRELLGPRSELICGILQYSILWGTMIGYTVTTAISIAAVKRSTCFHDKGHNAKCGVSGNLYMLIYGAIEIFLSQCPNLEKVAILSVIAAVTSFAYALIALCLSTAKLSSNHEFKGSLMVAMVGNTEATSERFWQAFQALGNIALAYTYCMLLLEIQDTLKSVPAENKVMKRVSLYVVVGTAFFYISLGCIGYAAFGNDVPGNILSGFYEPFWLVDMANIAVIIHLIGAYQVYAQPVFAINEKWIGSRWPTSSFNKIYTIRFPCSRKGSLHLSMNRLFLRTIFVVITTAVAMMFPFFNAILGLLGSVSFWPLTVYFPISMYIVQAKIKRGSYHWFGLQALGFVCLIVTVVSGIGSVAGMVEFLKKARLFHIEM</sequence>